<sequence length="283" mass="32324">MIDFNKLEKPYLIAEVGINHNGDMQIAKRLISAAFGSQWDCVKFQKRVPEIATPEAQKNIMRDTPWGRMTYLEYKKKLEFGKPEYDYIDKYCKEKPIDWTASVWDVPSLEFIMQYDVPFLKIPSAKITEKELIAAVAKTGKPIILSTGMSTLEEIDEAVKILRDYNANFLLLHCNSAYPSKKEDLNIRAMHTLKERYGCPVGYSGHEYDLEPSVYAAVLGAKVIERHITIDHNLWGTDQAASLEVSAMDMLRKRLQDVNIVLGDGVKKIAESEKAIREKLRGY</sequence>
<dbReference type="InterPro" id="IPR013132">
    <property type="entry name" value="PseI/NeuA/B-like_N"/>
</dbReference>
<feature type="domain" description="PseI/NeuA/B-like" evidence="1">
    <location>
        <begin position="30"/>
        <end position="267"/>
    </location>
</feature>
<reference evidence="2 3" key="1">
    <citation type="journal article" date="2016" name="Nat. Commun.">
        <title>Thousands of microbial genomes shed light on interconnected biogeochemical processes in an aquifer system.</title>
        <authorList>
            <person name="Anantharaman K."/>
            <person name="Brown C.T."/>
            <person name="Hug L.A."/>
            <person name="Sharon I."/>
            <person name="Castelle C.J."/>
            <person name="Probst A.J."/>
            <person name="Thomas B.C."/>
            <person name="Singh A."/>
            <person name="Wilkins M.J."/>
            <person name="Karaoz U."/>
            <person name="Brodie E.L."/>
            <person name="Williams K.H."/>
            <person name="Hubbard S.S."/>
            <person name="Banfield J.F."/>
        </authorList>
    </citation>
    <scope>NUCLEOTIDE SEQUENCE [LARGE SCALE GENOMIC DNA]</scope>
</reference>
<proteinExistence type="predicted"/>
<accession>A0A1G2HPJ4</accession>
<gene>
    <name evidence="2" type="ORF">A2730_03355</name>
</gene>
<organism evidence="2 3">
    <name type="scientific">Candidatus Staskawiczbacteria bacterium RIFCSPHIGHO2_01_FULL_39_25</name>
    <dbReference type="NCBI Taxonomy" id="1802202"/>
    <lineage>
        <taxon>Bacteria</taxon>
        <taxon>Candidatus Staskawicziibacteriota</taxon>
    </lineage>
</organism>
<protein>
    <recommendedName>
        <fullName evidence="1">PseI/NeuA/B-like domain-containing protein</fullName>
    </recommendedName>
</protein>
<dbReference type="GO" id="GO:0016051">
    <property type="term" value="P:carbohydrate biosynthetic process"/>
    <property type="evidence" value="ECO:0007669"/>
    <property type="project" value="InterPro"/>
</dbReference>
<evidence type="ECO:0000259" key="1">
    <source>
        <dbReference type="Pfam" id="PF03102"/>
    </source>
</evidence>
<dbReference type="STRING" id="1802202.A2730_03355"/>
<evidence type="ECO:0000313" key="2">
    <source>
        <dbReference type="EMBL" id="OGZ64141.1"/>
    </source>
</evidence>
<name>A0A1G2HPJ4_9BACT</name>
<dbReference type="InterPro" id="IPR013785">
    <property type="entry name" value="Aldolase_TIM"/>
</dbReference>
<dbReference type="GO" id="GO:0047444">
    <property type="term" value="F:N-acylneuraminate-9-phosphate synthase activity"/>
    <property type="evidence" value="ECO:0007669"/>
    <property type="project" value="TreeGrafter"/>
</dbReference>
<comment type="caution">
    <text evidence="2">The sequence shown here is derived from an EMBL/GenBank/DDBJ whole genome shotgun (WGS) entry which is preliminary data.</text>
</comment>
<dbReference type="PANTHER" id="PTHR42966:SF3">
    <property type="entry name" value="BLR5971 PROTEIN"/>
    <property type="match status" value="1"/>
</dbReference>
<dbReference type="Proteomes" id="UP000176855">
    <property type="component" value="Unassembled WGS sequence"/>
</dbReference>
<evidence type="ECO:0000313" key="3">
    <source>
        <dbReference type="Proteomes" id="UP000176855"/>
    </source>
</evidence>
<dbReference type="AlphaFoldDB" id="A0A1G2HPJ4"/>
<dbReference type="Gene3D" id="3.20.20.70">
    <property type="entry name" value="Aldolase class I"/>
    <property type="match status" value="1"/>
</dbReference>
<dbReference type="Pfam" id="PF03102">
    <property type="entry name" value="NeuB"/>
    <property type="match status" value="1"/>
</dbReference>
<dbReference type="InterPro" id="IPR051690">
    <property type="entry name" value="PseI-like"/>
</dbReference>
<dbReference type="PANTHER" id="PTHR42966">
    <property type="entry name" value="N-ACETYLNEURAMINATE SYNTHASE"/>
    <property type="match status" value="1"/>
</dbReference>
<dbReference type="EMBL" id="MHOO01000008">
    <property type="protein sequence ID" value="OGZ64141.1"/>
    <property type="molecule type" value="Genomic_DNA"/>
</dbReference>
<dbReference type="SUPFAM" id="SSF51569">
    <property type="entry name" value="Aldolase"/>
    <property type="match status" value="1"/>
</dbReference>